<dbReference type="PROSITE" id="PS50943">
    <property type="entry name" value="HTH_CROC1"/>
    <property type="match status" value="1"/>
</dbReference>
<sequence>MATVKVTKEMAADALRGIDWAAVDATTDEEIARQVAGNPDAAPILSDAELERATFGERVKAIRERLRLTQPAFAERFGFPTASLRDWEQGRRKPDAATTAYLAVIEHEPEAVMRALEKSRAA</sequence>
<name>A0A6N1APN5_9PROT</name>
<gene>
    <name evidence="5" type="ORF">HUE56_18595</name>
</gene>
<dbReference type="PANTHER" id="PTHR36511">
    <property type="entry name" value="MERR FAMILY BACTERIAL REGULATORY PROTEIN"/>
    <property type="match status" value="1"/>
</dbReference>
<dbReference type="InterPro" id="IPR010982">
    <property type="entry name" value="Lambda_DNA-bd_dom_sf"/>
</dbReference>
<organism evidence="5 6">
    <name type="scientific">Azospirillum oryzae</name>
    <dbReference type="NCBI Taxonomy" id="286727"/>
    <lineage>
        <taxon>Bacteria</taxon>
        <taxon>Pseudomonadati</taxon>
        <taxon>Pseudomonadota</taxon>
        <taxon>Alphaproteobacteria</taxon>
        <taxon>Rhodospirillales</taxon>
        <taxon>Azospirillaceae</taxon>
        <taxon>Azospirillum</taxon>
    </lineage>
</organism>
<dbReference type="SMART" id="SM00530">
    <property type="entry name" value="HTH_XRE"/>
    <property type="match status" value="1"/>
</dbReference>
<feature type="domain" description="HTH cro/C1-type" evidence="4">
    <location>
        <begin position="59"/>
        <end position="112"/>
    </location>
</feature>
<dbReference type="EMBL" id="CP054619">
    <property type="protein sequence ID" value="QKS52397.1"/>
    <property type="molecule type" value="Genomic_DNA"/>
</dbReference>
<dbReference type="InterPro" id="IPR052359">
    <property type="entry name" value="HTH-type_reg/antitoxin"/>
</dbReference>
<dbReference type="Pfam" id="PF13560">
    <property type="entry name" value="HTH_31"/>
    <property type="match status" value="1"/>
</dbReference>
<dbReference type="GO" id="GO:0003677">
    <property type="term" value="F:DNA binding"/>
    <property type="evidence" value="ECO:0007669"/>
    <property type="project" value="UniProtKB-KW"/>
</dbReference>
<dbReference type="RefSeq" id="WP_149197206.1">
    <property type="nucleotide sequence ID" value="NZ_BSOV01000004.1"/>
</dbReference>
<evidence type="ECO:0000256" key="3">
    <source>
        <dbReference type="ARBA" id="ARBA00023163"/>
    </source>
</evidence>
<dbReference type="AlphaFoldDB" id="A0A6N1APN5"/>
<keyword evidence="6" id="KW-1185">Reference proteome</keyword>
<accession>A0A6N1APN5</accession>
<keyword evidence="1" id="KW-0805">Transcription regulation</keyword>
<evidence type="ECO:0000313" key="6">
    <source>
        <dbReference type="Proteomes" id="UP000509702"/>
    </source>
</evidence>
<dbReference type="SUPFAM" id="SSF47413">
    <property type="entry name" value="lambda repressor-like DNA-binding domains"/>
    <property type="match status" value="1"/>
</dbReference>
<dbReference type="PANTHER" id="PTHR36511:SF4">
    <property type="entry name" value="ANTITOXIN MQSA"/>
    <property type="match status" value="1"/>
</dbReference>
<dbReference type="OrthoDB" id="461984at2"/>
<evidence type="ECO:0000256" key="2">
    <source>
        <dbReference type="ARBA" id="ARBA00023125"/>
    </source>
</evidence>
<dbReference type="CDD" id="cd00093">
    <property type="entry name" value="HTH_XRE"/>
    <property type="match status" value="1"/>
</dbReference>
<reference evidence="5 6" key="1">
    <citation type="submission" date="2020-06" db="EMBL/GenBank/DDBJ databases">
        <title>Complete genome of Azosprillum oryzae KACC14407.</title>
        <authorList>
            <person name="Kim M."/>
            <person name="Park Y.-J."/>
            <person name="Shin J.-H."/>
        </authorList>
    </citation>
    <scope>NUCLEOTIDE SEQUENCE [LARGE SCALE GENOMIC DNA]</scope>
    <source>
        <strain evidence="5 6">KACC 14407</strain>
    </source>
</reference>
<dbReference type="Proteomes" id="UP000509702">
    <property type="component" value="Chromosome"/>
</dbReference>
<proteinExistence type="predicted"/>
<evidence type="ECO:0000259" key="4">
    <source>
        <dbReference type="PROSITE" id="PS50943"/>
    </source>
</evidence>
<keyword evidence="3" id="KW-0804">Transcription</keyword>
<protein>
    <submittedName>
        <fullName evidence="5">Helix-turn-helix domain-containing protein</fullName>
    </submittedName>
</protein>
<dbReference type="InterPro" id="IPR001387">
    <property type="entry name" value="Cro/C1-type_HTH"/>
</dbReference>
<keyword evidence="2" id="KW-0238">DNA-binding</keyword>
<evidence type="ECO:0000256" key="1">
    <source>
        <dbReference type="ARBA" id="ARBA00023015"/>
    </source>
</evidence>
<dbReference type="Gene3D" id="1.10.260.40">
    <property type="entry name" value="lambda repressor-like DNA-binding domains"/>
    <property type="match status" value="1"/>
</dbReference>
<dbReference type="KEGG" id="aoz:HUE56_18595"/>
<evidence type="ECO:0000313" key="5">
    <source>
        <dbReference type="EMBL" id="QKS52397.1"/>
    </source>
</evidence>